<keyword evidence="9" id="KW-0175">Coiled coil</keyword>
<evidence type="ECO:0000256" key="1">
    <source>
        <dbReference type="ARBA" id="ARBA00000085"/>
    </source>
</evidence>
<evidence type="ECO:0000256" key="2">
    <source>
        <dbReference type="ARBA" id="ARBA00006402"/>
    </source>
</evidence>
<dbReference type="Proteomes" id="UP001158066">
    <property type="component" value="Unassembled WGS sequence"/>
</dbReference>
<dbReference type="Gene3D" id="3.30.565.10">
    <property type="entry name" value="Histidine kinase-like ATPase, C-terminal domain"/>
    <property type="match status" value="1"/>
</dbReference>
<dbReference type="EMBL" id="FXUF01000023">
    <property type="protein sequence ID" value="SMP71380.1"/>
    <property type="molecule type" value="Genomic_DNA"/>
</dbReference>
<dbReference type="PROSITE" id="PS50109">
    <property type="entry name" value="HIS_KIN"/>
    <property type="match status" value="1"/>
</dbReference>
<dbReference type="PANTHER" id="PTHR43047:SF78">
    <property type="entry name" value="SENSORY_REGULATORY PROTEIN RPFC"/>
    <property type="match status" value="1"/>
</dbReference>
<comment type="similarity">
    <text evidence="2">In the N-terminal section; belongs to the phytochrome family.</text>
</comment>
<feature type="region of interest" description="Disordered" evidence="10">
    <location>
        <begin position="1"/>
        <end position="25"/>
    </location>
</feature>
<dbReference type="NCBIfam" id="TIGR00229">
    <property type="entry name" value="sensory_box"/>
    <property type="match status" value="2"/>
</dbReference>
<comment type="catalytic activity">
    <reaction evidence="1">
        <text>ATP + protein L-histidine = ADP + protein N-phospho-L-histidine.</text>
        <dbReference type="EC" id="2.7.13.3"/>
    </reaction>
</comment>
<dbReference type="EC" id="2.7.13.3" evidence="3"/>
<evidence type="ECO:0000256" key="7">
    <source>
        <dbReference type="ARBA" id="ARBA00023012"/>
    </source>
</evidence>
<dbReference type="SUPFAM" id="SSF47384">
    <property type="entry name" value="Homodimeric domain of signal transducing histidine kinase"/>
    <property type="match status" value="1"/>
</dbReference>
<dbReference type="InterPro" id="IPR005467">
    <property type="entry name" value="His_kinase_dom"/>
</dbReference>
<keyword evidence="6" id="KW-0418">Kinase</keyword>
<dbReference type="SMART" id="SM00086">
    <property type="entry name" value="PAC"/>
    <property type="match status" value="2"/>
</dbReference>
<proteinExistence type="inferred from homology"/>
<feature type="domain" description="PAC" evidence="13">
    <location>
        <begin position="279"/>
        <end position="332"/>
    </location>
</feature>
<evidence type="ECO:0000313" key="15">
    <source>
        <dbReference type="Proteomes" id="UP001158066"/>
    </source>
</evidence>
<dbReference type="CDD" id="cd00082">
    <property type="entry name" value="HisKA"/>
    <property type="match status" value="1"/>
</dbReference>
<evidence type="ECO:0000256" key="5">
    <source>
        <dbReference type="ARBA" id="ARBA00022679"/>
    </source>
</evidence>
<dbReference type="InterPro" id="IPR004358">
    <property type="entry name" value="Sig_transdc_His_kin-like_C"/>
</dbReference>
<evidence type="ECO:0000259" key="13">
    <source>
        <dbReference type="PROSITE" id="PS50113"/>
    </source>
</evidence>
<dbReference type="PROSITE" id="PS50112">
    <property type="entry name" value="PAS"/>
    <property type="match status" value="2"/>
</dbReference>
<accession>A0AA45X0B0</accession>
<dbReference type="InterPro" id="IPR013655">
    <property type="entry name" value="PAS_fold_3"/>
</dbReference>
<feature type="coiled-coil region" evidence="9">
    <location>
        <begin position="443"/>
        <end position="481"/>
    </location>
</feature>
<reference evidence="14" key="1">
    <citation type="submission" date="2017-05" db="EMBL/GenBank/DDBJ databases">
        <authorList>
            <person name="Varghese N."/>
            <person name="Submissions S."/>
        </authorList>
    </citation>
    <scope>NUCLEOTIDE SEQUENCE</scope>
    <source>
        <strain evidence="14">Su22</strain>
    </source>
</reference>
<keyword evidence="5" id="KW-0808">Transferase</keyword>
<dbReference type="InterPro" id="IPR036890">
    <property type="entry name" value="HATPase_C_sf"/>
</dbReference>
<evidence type="ECO:0000259" key="12">
    <source>
        <dbReference type="PROSITE" id="PS50112"/>
    </source>
</evidence>
<feature type="compositionally biased region" description="Polar residues" evidence="10">
    <location>
        <begin position="10"/>
        <end position="21"/>
    </location>
</feature>
<dbReference type="Pfam" id="PF08447">
    <property type="entry name" value="PAS_3"/>
    <property type="match status" value="1"/>
</dbReference>
<evidence type="ECO:0000256" key="6">
    <source>
        <dbReference type="ARBA" id="ARBA00022777"/>
    </source>
</evidence>
<dbReference type="InterPro" id="IPR000014">
    <property type="entry name" value="PAS"/>
</dbReference>
<evidence type="ECO:0000256" key="4">
    <source>
        <dbReference type="ARBA" id="ARBA00022553"/>
    </source>
</evidence>
<dbReference type="SMART" id="SM00091">
    <property type="entry name" value="PAS"/>
    <property type="match status" value="2"/>
</dbReference>
<feature type="domain" description="Histidine kinase" evidence="11">
    <location>
        <begin position="484"/>
        <end position="704"/>
    </location>
</feature>
<dbReference type="InterPro" id="IPR003594">
    <property type="entry name" value="HATPase_dom"/>
</dbReference>
<keyword evidence="15" id="KW-1185">Reference proteome</keyword>
<gene>
    <name evidence="14" type="ORF">SAMN06296020_12311</name>
</gene>
<dbReference type="InterPro" id="IPR001610">
    <property type="entry name" value="PAC"/>
</dbReference>
<dbReference type="InterPro" id="IPR003661">
    <property type="entry name" value="HisK_dim/P_dom"/>
</dbReference>
<evidence type="ECO:0000256" key="10">
    <source>
        <dbReference type="SAM" id="MobiDB-lite"/>
    </source>
</evidence>
<dbReference type="CDD" id="cd00130">
    <property type="entry name" value="PAS"/>
    <property type="match status" value="2"/>
</dbReference>
<dbReference type="PROSITE" id="PS50113">
    <property type="entry name" value="PAC"/>
    <property type="match status" value="1"/>
</dbReference>
<dbReference type="Gene3D" id="1.10.287.130">
    <property type="match status" value="1"/>
</dbReference>
<dbReference type="PANTHER" id="PTHR43047">
    <property type="entry name" value="TWO-COMPONENT HISTIDINE PROTEIN KINASE"/>
    <property type="match status" value="1"/>
</dbReference>
<evidence type="ECO:0000259" key="11">
    <source>
        <dbReference type="PROSITE" id="PS50109"/>
    </source>
</evidence>
<evidence type="ECO:0000256" key="3">
    <source>
        <dbReference type="ARBA" id="ARBA00012438"/>
    </source>
</evidence>
<dbReference type="Gene3D" id="3.30.450.20">
    <property type="entry name" value="PAS domain"/>
    <property type="match status" value="2"/>
</dbReference>
<dbReference type="InterPro" id="IPR000700">
    <property type="entry name" value="PAS-assoc_C"/>
</dbReference>
<dbReference type="InterPro" id="IPR036097">
    <property type="entry name" value="HisK_dim/P_sf"/>
</dbReference>
<dbReference type="InterPro" id="IPR035965">
    <property type="entry name" value="PAS-like_dom_sf"/>
</dbReference>
<dbReference type="CDD" id="cd16922">
    <property type="entry name" value="HATPase_EvgS-ArcB-TorS-like"/>
    <property type="match status" value="1"/>
</dbReference>
<feature type="domain" description="PAS" evidence="12">
    <location>
        <begin position="333"/>
        <end position="387"/>
    </location>
</feature>
<dbReference type="GO" id="GO:0000155">
    <property type="term" value="F:phosphorelay sensor kinase activity"/>
    <property type="evidence" value="ECO:0007669"/>
    <property type="project" value="InterPro"/>
</dbReference>
<dbReference type="RefSeq" id="WP_283410838.1">
    <property type="nucleotide sequence ID" value="NZ_FXUF01000023.1"/>
</dbReference>
<dbReference type="SUPFAM" id="SSF55874">
    <property type="entry name" value="ATPase domain of HSP90 chaperone/DNA topoisomerase II/histidine kinase"/>
    <property type="match status" value="1"/>
</dbReference>
<keyword evidence="4" id="KW-0597">Phosphoprotein</keyword>
<name>A0AA45X0B0_9CLOT</name>
<dbReference type="SMART" id="SM00387">
    <property type="entry name" value="HATPase_c"/>
    <property type="match status" value="1"/>
</dbReference>
<organism evidence="14 15">
    <name type="scientific">Anoxynatronum buryatiense</name>
    <dbReference type="NCBI Taxonomy" id="489973"/>
    <lineage>
        <taxon>Bacteria</taxon>
        <taxon>Bacillati</taxon>
        <taxon>Bacillota</taxon>
        <taxon>Clostridia</taxon>
        <taxon>Eubacteriales</taxon>
        <taxon>Clostridiaceae</taxon>
        <taxon>Anoxynatronum</taxon>
    </lineage>
</organism>
<dbReference type="Pfam" id="PF00512">
    <property type="entry name" value="HisKA"/>
    <property type="match status" value="1"/>
</dbReference>
<keyword evidence="7" id="KW-0902">Two-component regulatory system</keyword>
<dbReference type="FunFam" id="3.30.565.10:FF:000010">
    <property type="entry name" value="Sensor histidine kinase RcsC"/>
    <property type="match status" value="1"/>
</dbReference>
<evidence type="ECO:0000256" key="9">
    <source>
        <dbReference type="SAM" id="Coils"/>
    </source>
</evidence>
<dbReference type="PRINTS" id="PR00344">
    <property type="entry name" value="BCTRLSENSOR"/>
</dbReference>
<protein>
    <recommendedName>
        <fullName evidence="8">Circadian input-output histidine kinase CikA</fullName>
        <ecNumber evidence="3">2.7.13.3</ecNumber>
    </recommendedName>
</protein>
<comment type="caution">
    <text evidence="14">The sequence shown here is derived from an EMBL/GenBank/DDBJ whole genome shotgun (WGS) entry which is preliminary data.</text>
</comment>
<dbReference type="Pfam" id="PF02518">
    <property type="entry name" value="HATPase_c"/>
    <property type="match status" value="1"/>
</dbReference>
<evidence type="ECO:0000313" key="14">
    <source>
        <dbReference type="EMBL" id="SMP71380.1"/>
    </source>
</evidence>
<dbReference type="SUPFAM" id="SSF55785">
    <property type="entry name" value="PYP-like sensor domain (PAS domain)"/>
    <property type="match status" value="2"/>
</dbReference>
<feature type="domain" description="PAS" evidence="12">
    <location>
        <begin position="203"/>
        <end position="276"/>
    </location>
</feature>
<dbReference type="AlphaFoldDB" id="A0AA45X0B0"/>
<dbReference type="SMART" id="SM00388">
    <property type="entry name" value="HisKA"/>
    <property type="match status" value="1"/>
</dbReference>
<dbReference type="Pfam" id="PF13426">
    <property type="entry name" value="PAS_9"/>
    <property type="match status" value="1"/>
</dbReference>
<evidence type="ECO:0000256" key="8">
    <source>
        <dbReference type="ARBA" id="ARBA00074306"/>
    </source>
</evidence>
<sequence>MAKGKDTHSTGRQQINHTPQSHQEKEALKQMTAFNRQFMETNQAPDLQAITEFMRTITGARYAFLNLLDENRMEVVTEAVAGPSDYLMKISNLLGFQLVGKRWPYDQARHAAIESSNLTTFDNLQDSIGKIIPSSLASLLEKTLNFGQVAIFKINKMDQIMGEFTLIMHGDNTLVNHEMADLFASQVGLFLDRSKNMQDLQNERNRLTEIIQATHVATWEYNVQTGENAYNERWAEMLGYMLSELQPTYAHEWRHMVHPDDLQRALAIFEEAAEKGSMYTVELRLKHKAGHWVWVEDRGKVVSLTEDGKPLIMRGTRTDITERKEMELALAKNEQAYRAYVDKSPLGIFVTDHETRYLRVNPAGCEMTGYTEEELKKMKVVDLLPPELGEKGKVGKGEEKDLGPVSGEYIGLRKNGERYWGNIHIARIDENQLVAFCEDITQRKQVEEKLQEFSLLLEQKNQQLEAALRQAKDANEAKSRYLSHMNHEMRTPLNGFIGFIQLLETTRLDAEQAEFVHNMQRSAGNLLAIINNVLDYAKIEAGEIKLNNRVFCLEDELQTAFAPLRSLAMQKNLHLEITLADNLPRKVLADPDRLRQIILNLGGNAIKFTEKGQVHITIQCEETTQYHHLKLVVEDTGRGMTQETLKKLFRPFYQADDGSVSQSKGTGLGLAITRELVDLMGGDIKINSTPGVGTRVEVNVKLPKTK</sequence>